<dbReference type="FunFam" id="3.30.300.30:FF:000008">
    <property type="entry name" value="2,3-dihydroxybenzoate-AMP ligase"/>
    <property type="match status" value="1"/>
</dbReference>
<dbReference type="OrthoDB" id="9757771at2"/>
<evidence type="ECO:0000313" key="7">
    <source>
        <dbReference type="Proteomes" id="UP000180175"/>
    </source>
</evidence>
<dbReference type="Gene3D" id="3.30.300.30">
    <property type="match status" value="1"/>
</dbReference>
<evidence type="ECO:0000256" key="1">
    <source>
        <dbReference type="ARBA" id="ARBA00006432"/>
    </source>
</evidence>
<reference evidence="6 7" key="2">
    <citation type="journal article" date="2017" name="Genome Announc.">
        <title>Draft Genome Sequences of Four Alkaliphilic Bacteria Belonging to the Anaerobacillus Genus.</title>
        <authorList>
            <person name="Bassil N.M."/>
            <person name="Lloyd J.R."/>
        </authorList>
    </citation>
    <scope>NUCLEOTIDE SEQUENCE [LARGE SCALE GENOMIC DNA]</scope>
    <source>
        <strain evidence="6 7">NB2006</strain>
    </source>
</reference>
<dbReference type="EMBL" id="CP063356">
    <property type="protein sequence ID" value="QOY37907.1"/>
    <property type="molecule type" value="Genomic_DNA"/>
</dbReference>
<sequence length="494" mass="56141">MSWDTDWLKKRARITPDRVAVVDGETRERWTYHNLHDRAERLASYLLEIGVTKGERVALISPNNIWYFDLMFACTKLGAIFVPINWRLSKNEIYYILEDCQPKLIAYHDKFKPLLSSRYRGSLLNINQQHEILLKKTSLQHYFVDVDETDPLAIIYTGGTTGKPKGAVLTHQSIFHNAINTITSWNLTGDDTTVTYLPMFHTGGLNALSIPLLHIGGKVVIDDKFEVQRIIKVINEERCTILLLVPTMYHVLTETELFQKTSFPSMHTFLSGGAPCSYRIYDAFAKKGLAFKEGYGLTEAGPNNFYINPNDVMKKRGSVGKPMLYNNVKIIDHNGDEVRCSEVGEIVISGHHLFAYYWNNPTVTAETKKNGWLYTGDLGRFDEDGYFYIVGRKKDMIITGGENVFPLEVEHIIAEHEMVAEVAVVGISDEKWGEVVTAFIVPKEGVSLMKEEIELYCKAYLGSYKVPKIIRFVSHLPKTAVGKIDKKQLVEMVL</sequence>
<feature type="domain" description="AMP-dependent synthetase/ligase" evidence="3">
    <location>
        <begin position="9"/>
        <end position="358"/>
    </location>
</feature>
<reference evidence="6" key="4">
    <citation type="submission" date="2020-10" db="EMBL/GenBank/DDBJ databases">
        <authorList>
            <person name="Bassil N.M."/>
            <person name="Lloyd J.R."/>
        </authorList>
    </citation>
    <scope>NUCLEOTIDE SEQUENCE</scope>
    <source>
        <strain evidence="6">NB2006</strain>
    </source>
</reference>
<dbReference type="RefSeq" id="WP_071317997.1">
    <property type="nucleotide sequence ID" value="NZ_CP063356.2"/>
</dbReference>
<dbReference type="InterPro" id="IPR045851">
    <property type="entry name" value="AMP-bd_C_sf"/>
</dbReference>
<dbReference type="Pfam" id="PF13193">
    <property type="entry name" value="AMP-binding_C"/>
    <property type="match status" value="1"/>
</dbReference>
<dbReference type="GO" id="GO:0031956">
    <property type="term" value="F:medium-chain fatty acid-CoA ligase activity"/>
    <property type="evidence" value="ECO:0007669"/>
    <property type="project" value="TreeGrafter"/>
</dbReference>
<accession>A0A1S2LG81</accession>
<evidence type="ECO:0000313" key="5">
    <source>
        <dbReference type="EMBL" id="OIJ11386.1"/>
    </source>
</evidence>
<evidence type="ECO:0000259" key="4">
    <source>
        <dbReference type="Pfam" id="PF13193"/>
    </source>
</evidence>
<evidence type="ECO:0000256" key="2">
    <source>
        <dbReference type="ARBA" id="ARBA00022598"/>
    </source>
</evidence>
<dbReference type="GO" id="GO:0006631">
    <property type="term" value="P:fatty acid metabolic process"/>
    <property type="evidence" value="ECO:0007669"/>
    <property type="project" value="TreeGrafter"/>
</dbReference>
<keyword evidence="2 5" id="KW-0436">Ligase</keyword>
<dbReference type="CDD" id="cd17631">
    <property type="entry name" value="FACL_FadD13-like"/>
    <property type="match status" value="1"/>
</dbReference>
<dbReference type="AlphaFoldDB" id="A0A1S2LG81"/>
<protein>
    <submittedName>
        <fullName evidence="5">Long-chain fatty acid--CoA ligase</fullName>
    </submittedName>
</protein>
<dbReference type="Pfam" id="PF00501">
    <property type="entry name" value="AMP-binding"/>
    <property type="match status" value="1"/>
</dbReference>
<dbReference type="KEGG" id="aia:AWH56_010245"/>
<organism evidence="5 7">
    <name type="scientific">Anaerobacillus isosaccharinicus</name>
    <dbReference type="NCBI Taxonomy" id="1532552"/>
    <lineage>
        <taxon>Bacteria</taxon>
        <taxon>Bacillati</taxon>
        <taxon>Bacillota</taxon>
        <taxon>Bacilli</taxon>
        <taxon>Bacillales</taxon>
        <taxon>Bacillaceae</taxon>
        <taxon>Anaerobacillus</taxon>
    </lineage>
</organism>
<keyword evidence="7" id="KW-1185">Reference proteome</keyword>
<dbReference type="EMBL" id="LQXD01000136">
    <property type="protein sequence ID" value="OIJ11386.1"/>
    <property type="molecule type" value="Genomic_DNA"/>
</dbReference>
<evidence type="ECO:0000259" key="3">
    <source>
        <dbReference type="Pfam" id="PF00501"/>
    </source>
</evidence>
<evidence type="ECO:0000313" key="6">
    <source>
        <dbReference type="EMBL" id="QOY37907.1"/>
    </source>
</evidence>
<dbReference type="Proteomes" id="UP000180175">
    <property type="component" value="Chromosome"/>
</dbReference>
<feature type="domain" description="AMP-binding enzyme C-terminal" evidence="4">
    <location>
        <begin position="408"/>
        <end position="483"/>
    </location>
</feature>
<dbReference type="PROSITE" id="PS00455">
    <property type="entry name" value="AMP_BINDING"/>
    <property type="match status" value="1"/>
</dbReference>
<name>A0A1S2LG81_9BACI</name>
<dbReference type="NCBIfam" id="NF004837">
    <property type="entry name" value="PRK06187.1"/>
    <property type="match status" value="1"/>
</dbReference>
<dbReference type="InterPro" id="IPR025110">
    <property type="entry name" value="AMP-bd_C"/>
</dbReference>
<dbReference type="InterPro" id="IPR020845">
    <property type="entry name" value="AMP-binding_CS"/>
</dbReference>
<comment type="similarity">
    <text evidence="1">Belongs to the ATP-dependent AMP-binding enzyme family.</text>
</comment>
<dbReference type="InterPro" id="IPR042099">
    <property type="entry name" value="ANL_N_sf"/>
</dbReference>
<dbReference type="SUPFAM" id="SSF56801">
    <property type="entry name" value="Acetyl-CoA synthetase-like"/>
    <property type="match status" value="1"/>
</dbReference>
<dbReference type="Gene3D" id="3.40.50.12780">
    <property type="entry name" value="N-terminal domain of ligase-like"/>
    <property type="match status" value="1"/>
</dbReference>
<dbReference type="InterPro" id="IPR000873">
    <property type="entry name" value="AMP-dep_synth/lig_dom"/>
</dbReference>
<reference evidence="6 7" key="3">
    <citation type="journal article" date="2019" name="Int. J. Syst. Evol. Microbiol.">
        <title>Anaerobacillus isosaccharinicus sp. nov., an alkaliphilic bacterium which degrades isosaccharinic acid.</title>
        <authorList>
            <person name="Bassil N.M."/>
            <person name="Lloyd J.R."/>
        </authorList>
    </citation>
    <scope>NUCLEOTIDE SEQUENCE [LARGE SCALE GENOMIC DNA]</scope>
    <source>
        <strain evidence="6 7">NB2006</strain>
    </source>
</reference>
<gene>
    <name evidence="6" type="ORF">AWH56_010245</name>
    <name evidence="5" type="ORF">AWH56_15905</name>
</gene>
<dbReference type="PANTHER" id="PTHR43201:SF5">
    <property type="entry name" value="MEDIUM-CHAIN ACYL-COA LIGASE ACSF2, MITOCHONDRIAL"/>
    <property type="match status" value="1"/>
</dbReference>
<dbReference type="PANTHER" id="PTHR43201">
    <property type="entry name" value="ACYL-COA SYNTHETASE"/>
    <property type="match status" value="1"/>
</dbReference>
<reference evidence="5 7" key="1">
    <citation type="submission" date="2016-10" db="EMBL/GenBank/DDBJ databases">
        <title>Draft genome sequences of four alkaliphilic bacteria belonging to the Anaerobacillus genus.</title>
        <authorList>
            <person name="Bassil N.M."/>
            <person name="Lloyd J.R."/>
        </authorList>
    </citation>
    <scope>NUCLEOTIDE SEQUENCE [LARGE SCALE GENOMIC DNA]</scope>
    <source>
        <strain evidence="5 7">NB2006</strain>
    </source>
</reference>
<proteinExistence type="inferred from homology"/>